<keyword evidence="6" id="KW-0648">Protein biosynthesis</keyword>
<dbReference type="PRINTS" id="PR01038">
    <property type="entry name" value="TRNASYNTHARG"/>
</dbReference>
<dbReference type="GO" id="GO:0004814">
    <property type="term" value="F:arginine-tRNA ligase activity"/>
    <property type="evidence" value="ECO:0007669"/>
    <property type="project" value="UniProtKB-EC"/>
</dbReference>
<keyword evidence="5" id="KW-0067">ATP-binding</keyword>
<reference evidence="12" key="1">
    <citation type="submission" date="2018-01" db="EMBL/GenBank/DDBJ databases">
        <title>Testimony of 'menage a trois' revealed by the proteome of Megavirus virophage.</title>
        <authorList>
            <person name="Jeudy S."/>
            <person name="Bertaux L."/>
            <person name="Alempic J.-M."/>
            <person name="Lartigue A."/>
            <person name="Legendre M."/>
            <person name="Philippe N."/>
            <person name="Beucher L."/>
            <person name="Biondi E."/>
            <person name="Juul S."/>
            <person name="Turner D."/>
            <person name="Coute Y."/>
            <person name="Claverie J.-M."/>
            <person name="Abergel C."/>
        </authorList>
    </citation>
    <scope>NUCLEOTIDE SEQUENCE [LARGE SCALE GENOMIC DNA]</scope>
</reference>
<dbReference type="Gene3D" id="3.40.50.620">
    <property type="entry name" value="HUPs"/>
    <property type="match status" value="1"/>
</dbReference>
<evidence type="ECO:0000313" key="12">
    <source>
        <dbReference type="Proteomes" id="UP000289600"/>
    </source>
</evidence>
<dbReference type="EC" id="6.1.1.19" evidence="2"/>
<dbReference type="NCBIfam" id="TIGR00456">
    <property type="entry name" value="argS"/>
    <property type="match status" value="1"/>
</dbReference>
<evidence type="ECO:0000256" key="7">
    <source>
        <dbReference type="ARBA" id="ARBA00023146"/>
    </source>
</evidence>
<evidence type="ECO:0000256" key="4">
    <source>
        <dbReference type="ARBA" id="ARBA00022741"/>
    </source>
</evidence>
<organism evidence="11 12">
    <name type="scientific">Moumouvirus australiensis</name>
    <dbReference type="NCBI Taxonomy" id="2109587"/>
    <lineage>
        <taxon>Viruses</taxon>
        <taxon>Varidnaviria</taxon>
        <taxon>Bamfordvirae</taxon>
        <taxon>Nucleocytoviricota</taxon>
        <taxon>Megaviricetes</taxon>
        <taxon>Imitervirales</taxon>
        <taxon>Mimiviridae</taxon>
        <taxon>Megamimivirinae</taxon>
        <taxon>Moumouvirus</taxon>
        <taxon>Moumouvirus australiense</taxon>
    </lineage>
</organism>
<keyword evidence="4" id="KW-0547">Nucleotide-binding</keyword>
<evidence type="ECO:0000256" key="6">
    <source>
        <dbReference type="ARBA" id="ARBA00022917"/>
    </source>
</evidence>
<dbReference type="FunFam" id="3.40.50.620:FF:000116">
    <property type="entry name" value="Arginine--tRNA ligase"/>
    <property type="match status" value="1"/>
</dbReference>
<accession>A0A2P1EMI3</accession>
<dbReference type="Pfam" id="PF03485">
    <property type="entry name" value="Arg_tRNA_synt_N"/>
    <property type="match status" value="1"/>
</dbReference>
<dbReference type="Pfam" id="PF00750">
    <property type="entry name" value="tRNA-synt_1d"/>
    <property type="match status" value="1"/>
</dbReference>
<feature type="domain" description="Arginyl tRNA synthetase N-terminal" evidence="10">
    <location>
        <begin position="10"/>
        <end position="78"/>
    </location>
</feature>
<dbReference type="GO" id="GO:0005524">
    <property type="term" value="F:ATP binding"/>
    <property type="evidence" value="ECO:0007669"/>
    <property type="project" value="UniProtKB-KW"/>
</dbReference>
<dbReference type="SUPFAM" id="SSF52374">
    <property type="entry name" value="Nucleotidylyl transferase"/>
    <property type="match status" value="1"/>
</dbReference>
<keyword evidence="7 11" id="KW-0030">Aminoacyl-tRNA synthetase</keyword>
<dbReference type="PANTHER" id="PTHR11956:SF5">
    <property type="entry name" value="ARGININE--TRNA LIGASE, CYTOPLASMIC"/>
    <property type="match status" value="1"/>
</dbReference>
<dbReference type="InterPro" id="IPR001278">
    <property type="entry name" value="Arg-tRNA-ligase"/>
</dbReference>
<evidence type="ECO:0000259" key="9">
    <source>
        <dbReference type="Pfam" id="PF00750"/>
    </source>
</evidence>
<dbReference type="PANTHER" id="PTHR11956">
    <property type="entry name" value="ARGINYL-TRNA SYNTHETASE"/>
    <property type="match status" value="1"/>
</dbReference>
<protein>
    <recommendedName>
        <fullName evidence="2">arginine--tRNA ligase</fullName>
        <ecNumber evidence="2">6.1.1.19</ecNumber>
    </recommendedName>
</protein>
<keyword evidence="12" id="KW-1185">Reference proteome</keyword>
<evidence type="ECO:0000256" key="1">
    <source>
        <dbReference type="ARBA" id="ARBA00005594"/>
    </source>
</evidence>
<proteinExistence type="inferred from homology"/>
<gene>
    <name evidence="11" type="ORF">mc_717</name>
</gene>
<dbReference type="InterPro" id="IPR014729">
    <property type="entry name" value="Rossmann-like_a/b/a_fold"/>
</dbReference>
<evidence type="ECO:0000259" key="10">
    <source>
        <dbReference type="Pfam" id="PF03485"/>
    </source>
</evidence>
<comment type="catalytic activity">
    <reaction evidence="8">
        <text>tRNA(Arg) + L-arginine + ATP = L-arginyl-tRNA(Arg) + AMP + diphosphate</text>
        <dbReference type="Rhea" id="RHEA:20301"/>
        <dbReference type="Rhea" id="RHEA-COMP:9658"/>
        <dbReference type="Rhea" id="RHEA-COMP:9673"/>
        <dbReference type="ChEBI" id="CHEBI:30616"/>
        <dbReference type="ChEBI" id="CHEBI:32682"/>
        <dbReference type="ChEBI" id="CHEBI:33019"/>
        <dbReference type="ChEBI" id="CHEBI:78442"/>
        <dbReference type="ChEBI" id="CHEBI:78513"/>
        <dbReference type="ChEBI" id="CHEBI:456215"/>
        <dbReference type="EC" id="6.1.1.19"/>
    </reaction>
</comment>
<dbReference type="CDD" id="cd00671">
    <property type="entry name" value="ArgRS_core"/>
    <property type="match status" value="1"/>
</dbReference>
<dbReference type="InterPro" id="IPR035684">
    <property type="entry name" value="ArgRS_core"/>
</dbReference>
<dbReference type="InterPro" id="IPR001412">
    <property type="entry name" value="aa-tRNA-synth_I_CS"/>
</dbReference>
<dbReference type="InterPro" id="IPR005148">
    <property type="entry name" value="Arg-tRNA-synth_N"/>
</dbReference>
<evidence type="ECO:0000256" key="5">
    <source>
        <dbReference type="ARBA" id="ARBA00022840"/>
    </source>
</evidence>
<feature type="domain" description="Arginyl-tRNA synthetase catalytic core" evidence="9">
    <location>
        <begin position="122"/>
        <end position="443"/>
    </location>
</feature>
<dbReference type="PROSITE" id="PS00178">
    <property type="entry name" value="AA_TRNA_LIGASE_I"/>
    <property type="match status" value="1"/>
</dbReference>
<evidence type="ECO:0000256" key="3">
    <source>
        <dbReference type="ARBA" id="ARBA00022598"/>
    </source>
</evidence>
<keyword evidence="3" id="KW-0436">Ligase</keyword>
<sequence>MENITQIVNKYLKNSISSCFTQVTNVDEYSMIKSNKYDYQFNRLIHLSQITGLNINEVADKLSNKISESKLFELVNIVNIKGNIFLVLKIDIEYISSRINIIYDDLIHNSSLPNPIINDLPKKILIDFSSPNIAKEMHIGHLRSTIIGESLCRIYEFCGCEVQRVNHIGDWGTQFGMLIAFIKKNNKEIGTLSELMNMYKESRKLFDEDEEFHKMSLDETVKLQKGDEENTTIWKKIREISLSSFNEIYKELGTYGEIKSESFYQSRMSDLIDELDEFIVQDNGMKIIRLDNYECPLILAKSDGGFTYDTSDLAALKYRLFEEKVDQILYVVDSGQSLHFNMIFDTAIKLGWCSILQAKHIGFGVILGEDGRRLKTRSGKTIKLVDVINEVKQHSKIVTNQYCENTKRSISLDVLEDISNKIAINSIKYSDLNNPRENNYKFDINKMLLSKGNTAVYLMYALARCQGILRKTPNL</sequence>
<dbReference type="Proteomes" id="UP000289600">
    <property type="component" value="Segment"/>
</dbReference>
<name>A0A2P1EMI3_9VIRU</name>
<dbReference type="EMBL" id="MG807320">
    <property type="protein sequence ID" value="AVL95104.1"/>
    <property type="molecule type" value="Genomic_DNA"/>
</dbReference>
<evidence type="ECO:0000256" key="8">
    <source>
        <dbReference type="ARBA" id="ARBA00049339"/>
    </source>
</evidence>
<comment type="similarity">
    <text evidence="1">Belongs to the class-I aminoacyl-tRNA synthetase family.</text>
</comment>
<evidence type="ECO:0000256" key="2">
    <source>
        <dbReference type="ARBA" id="ARBA00012837"/>
    </source>
</evidence>
<evidence type="ECO:0000313" key="11">
    <source>
        <dbReference type="EMBL" id="AVL95104.1"/>
    </source>
</evidence>